<dbReference type="Gene3D" id="3.75.10.10">
    <property type="entry name" value="L-arginine/glycine Amidinotransferase, Chain A"/>
    <property type="match status" value="1"/>
</dbReference>
<dbReference type="EMBL" id="BQKE01000001">
    <property type="protein sequence ID" value="GJM61002.1"/>
    <property type="molecule type" value="Genomic_DNA"/>
</dbReference>
<accession>A0AAN5AJM0</accession>
<gene>
    <name evidence="1" type="ORF">PEDI_15540</name>
</gene>
<sequence>MKQTAHTVMMVRPVRFGFNVETAESNAFQHSETQLTPAEIQQKALAEFDEFVEKLQANGIEVMVVEDTEQPHTPDSIFPNNWISFHEDGKVVLYPMLANNRRQERRTDVIGRLQSEFGFKVREVLDITNYENQDIILEGTGSIIFDYPHQLAYATRSSRTEEKLFRQLCDRLGFKPVLCDAVDKDGMDIYHTNVVMAIGDQFAVICTDALKPDEEKKAFIASLENTGHEIVDISFDQLYAFAGNMIQVENKEGKTFLLMSQTSFDSLTDVQKNQLKQYTSLLPMNVHTIEQFGGGSVRCMVAGVHLPK</sequence>
<dbReference type="NCBIfam" id="NF046062">
    <property type="entry name" value="citrull_CtlX"/>
    <property type="match status" value="1"/>
</dbReference>
<dbReference type="PANTHER" id="PTHR43224">
    <property type="entry name" value="AMIDINOTRANSFERASE"/>
    <property type="match status" value="1"/>
</dbReference>
<proteinExistence type="predicted"/>
<dbReference type="Proteomes" id="UP001310022">
    <property type="component" value="Unassembled WGS sequence"/>
</dbReference>
<dbReference type="PANTHER" id="PTHR43224:SF1">
    <property type="entry name" value="AMIDINOTRANSFERASE"/>
    <property type="match status" value="1"/>
</dbReference>
<protein>
    <recommendedName>
        <fullName evidence="3">Amidinotransferase</fullName>
    </recommendedName>
</protein>
<dbReference type="RefSeq" id="WP_338236635.1">
    <property type="nucleotide sequence ID" value="NZ_BQKE01000001.1"/>
</dbReference>
<evidence type="ECO:0000313" key="1">
    <source>
        <dbReference type="EMBL" id="GJM61002.1"/>
    </source>
</evidence>
<dbReference type="PIRSF" id="PIRSF028188">
    <property type="entry name" value="Amdntrnsf_FN0238"/>
    <property type="match status" value="1"/>
</dbReference>
<dbReference type="AlphaFoldDB" id="A0AAN5AJM0"/>
<evidence type="ECO:0000313" key="2">
    <source>
        <dbReference type="Proteomes" id="UP001310022"/>
    </source>
</evidence>
<organism evidence="1 2">
    <name type="scientific">Persicobacter diffluens</name>
    <dbReference type="NCBI Taxonomy" id="981"/>
    <lineage>
        <taxon>Bacteria</taxon>
        <taxon>Pseudomonadati</taxon>
        <taxon>Bacteroidota</taxon>
        <taxon>Cytophagia</taxon>
        <taxon>Cytophagales</taxon>
        <taxon>Persicobacteraceae</taxon>
        <taxon>Persicobacter</taxon>
    </lineage>
</organism>
<dbReference type="Pfam" id="PF19420">
    <property type="entry name" value="DDAH_eukar"/>
    <property type="match status" value="1"/>
</dbReference>
<keyword evidence="2" id="KW-1185">Reference proteome</keyword>
<name>A0AAN5AJM0_9BACT</name>
<dbReference type="InterPro" id="IPR014541">
    <property type="entry name" value="Amdntrnsf_FN0238"/>
</dbReference>
<dbReference type="SUPFAM" id="SSF55909">
    <property type="entry name" value="Pentein"/>
    <property type="match status" value="1"/>
</dbReference>
<comment type="caution">
    <text evidence="1">The sequence shown here is derived from an EMBL/GenBank/DDBJ whole genome shotgun (WGS) entry which is preliminary data.</text>
</comment>
<reference evidence="1 2" key="1">
    <citation type="submission" date="2021-12" db="EMBL/GenBank/DDBJ databases">
        <title>Genome sequencing of bacteria with rrn-lacking chromosome and rrn-plasmid.</title>
        <authorList>
            <person name="Anda M."/>
            <person name="Iwasaki W."/>
        </authorList>
    </citation>
    <scope>NUCLEOTIDE SEQUENCE [LARGE SCALE GENOMIC DNA]</scope>
    <source>
        <strain evidence="1 2">NBRC 15940</strain>
    </source>
</reference>
<evidence type="ECO:0008006" key="3">
    <source>
        <dbReference type="Google" id="ProtNLM"/>
    </source>
</evidence>